<dbReference type="OrthoDB" id="10671685at2759"/>
<sequence>MVITTFPDGEDAQADTVLDDALTIPSAAVTSFISDTPHTHRHSIILEEKARHSALGSLWIERLKSRDEPNGFNAEEHCSSERSPKSLLVIKETGICERATSICETAHLIRKFDQGAQNSSLSLRINGYVKQLNPTQSATREEKSQTMSIMNSSFTSKQCKLSQTSDQALEVHSSALQRSQSQRRLLTSTSGKPPLPPMHRKSGFLPWHPVHKSQGFSSSRAGKITSPAINEKHADAPRNIALDNKESFLTLGKSGLRPLRKEKQHTQDFKEDVLTRDGKFLLPEAKCTPDGLFSARTASSQDLRVNSSKINVFVTPPVGIGGDGCPIRHQDCRNMVTTIEEMESLKNLSGLEIDNVAVLKGQSAATGEGLFCDFHSDRSALNPIGDSSGSFLKSNKGLRRSFTASVTTCSSWESLDESAGPSRRKVQQVHRAVQNDLQSQRMPSLISKVTNDKSKSCGVLDSRRDLCVKIMPITMCEDRLSEKEQYSESQPYRKFKNLMIRVLRHMKASRVIRHILVL</sequence>
<evidence type="ECO:0000313" key="3">
    <source>
        <dbReference type="Proteomes" id="UP000825935"/>
    </source>
</evidence>
<dbReference type="AlphaFoldDB" id="A0A8T2SDB2"/>
<organism evidence="2 3">
    <name type="scientific">Ceratopteris richardii</name>
    <name type="common">Triangle waterfern</name>
    <dbReference type="NCBI Taxonomy" id="49495"/>
    <lineage>
        <taxon>Eukaryota</taxon>
        <taxon>Viridiplantae</taxon>
        <taxon>Streptophyta</taxon>
        <taxon>Embryophyta</taxon>
        <taxon>Tracheophyta</taxon>
        <taxon>Polypodiopsida</taxon>
        <taxon>Polypodiidae</taxon>
        <taxon>Polypodiales</taxon>
        <taxon>Pteridineae</taxon>
        <taxon>Pteridaceae</taxon>
        <taxon>Parkerioideae</taxon>
        <taxon>Ceratopteris</taxon>
    </lineage>
</organism>
<keyword evidence="3" id="KW-1185">Reference proteome</keyword>
<reference evidence="2" key="1">
    <citation type="submission" date="2021-08" db="EMBL/GenBank/DDBJ databases">
        <title>WGS assembly of Ceratopteris richardii.</title>
        <authorList>
            <person name="Marchant D.B."/>
            <person name="Chen G."/>
            <person name="Jenkins J."/>
            <person name="Shu S."/>
            <person name="Leebens-Mack J."/>
            <person name="Grimwood J."/>
            <person name="Schmutz J."/>
            <person name="Soltis P."/>
            <person name="Soltis D."/>
            <person name="Chen Z.-H."/>
        </authorList>
    </citation>
    <scope>NUCLEOTIDE SEQUENCE</scope>
    <source>
        <strain evidence="2">Whitten #5841</strain>
        <tissue evidence="2">Leaf</tissue>
    </source>
</reference>
<dbReference type="Proteomes" id="UP000825935">
    <property type="component" value="Chromosome 20"/>
</dbReference>
<accession>A0A8T2SDB2</accession>
<feature type="region of interest" description="Disordered" evidence="1">
    <location>
        <begin position="173"/>
        <end position="200"/>
    </location>
</feature>
<proteinExistence type="predicted"/>
<comment type="caution">
    <text evidence="2">The sequence shown here is derived from an EMBL/GenBank/DDBJ whole genome shotgun (WGS) entry which is preliminary data.</text>
</comment>
<evidence type="ECO:0000256" key="1">
    <source>
        <dbReference type="SAM" id="MobiDB-lite"/>
    </source>
</evidence>
<name>A0A8T2SDB2_CERRI</name>
<feature type="compositionally biased region" description="Low complexity" evidence="1">
    <location>
        <begin position="173"/>
        <end position="190"/>
    </location>
</feature>
<protein>
    <submittedName>
        <fullName evidence="2">Uncharacterized protein</fullName>
    </submittedName>
</protein>
<evidence type="ECO:0000313" key="2">
    <source>
        <dbReference type="EMBL" id="KAH7331090.1"/>
    </source>
</evidence>
<gene>
    <name evidence="2" type="ORF">KP509_20G014300</name>
</gene>
<dbReference type="EMBL" id="CM035425">
    <property type="protein sequence ID" value="KAH7331090.1"/>
    <property type="molecule type" value="Genomic_DNA"/>
</dbReference>